<evidence type="ECO:0000313" key="2">
    <source>
        <dbReference type="Proteomes" id="UP000000657"/>
    </source>
</evidence>
<evidence type="ECO:0000313" key="1">
    <source>
        <dbReference type="EMBL" id="CAJ59289.1"/>
    </source>
</evidence>
<dbReference type="HOGENOM" id="CLU_2769818_0_0_11"/>
<name>Q0RT14_FRAAA</name>
<dbReference type="AlphaFoldDB" id="Q0RT14"/>
<accession>Q0RT14</accession>
<protein>
    <submittedName>
        <fullName evidence="1">Uncharacterized protein</fullName>
    </submittedName>
</protein>
<organism evidence="1 2">
    <name type="scientific">Frankia alni (strain DSM 45986 / CECT 9034 / ACN14a)</name>
    <dbReference type="NCBI Taxonomy" id="326424"/>
    <lineage>
        <taxon>Bacteria</taxon>
        <taxon>Bacillati</taxon>
        <taxon>Actinomycetota</taxon>
        <taxon>Actinomycetes</taxon>
        <taxon>Frankiales</taxon>
        <taxon>Frankiaceae</taxon>
        <taxon>Frankia</taxon>
    </lineage>
</organism>
<dbReference type="EMBL" id="CT573213">
    <property type="protein sequence ID" value="CAJ59289.1"/>
    <property type="molecule type" value="Genomic_DNA"/>
</dbReference>
<gene>
    <name evidence="1" type="ordered locus">FRAAL0615</name>
</gene>
<sequence length="69" mass="7434">MTQVLGAAEAAEAASIVATRQMNDAVARRIDSRMIVLSCSPALVDIGRRGVNFAARGRPVGDAHGWWRR</sequence>
<keyword evidence="2" id="KW-1185">Reference proteome</keyword>
<proteinExistence type="predicted"/>
<reference evidence="1 2" key="1">
    <citation type="journal article" date="2007" name="Genome Res.">
        <title>Genome characteristics of facultatively symbiotic Frankia sp. strains reflect host range and host plant biogeography.</title>
        <authorList>
            <person name="Normand P."/>
            <person name="Lapierre P."/>
            <person name="Tisa L.S."/>
            <person name="Gogarten J.P."/>
            <person name="Alloisio N."/>
            <person name="Bagnarol E."/>
            <person name="Bassi C.A."/>
            <person name="Berry A.M."/>
            <person name="Bickhart D.M."/>
            <person name="Choisne N."/>
            <person name="Couloux A."/>
            <person name="Cournoyer B."/>
            <person name="Cruveiller S."/>
            <person name="Daubin V."/>
            <person name="Demange N."/>
            <person name="Francino M.P."/>
            <person name="Goltsman E."/>
            <person name="Huang Y."/>
            <person name="Kopp O.R."/>
            <person name="Labarre L."/>
            <person name="Lapidus A."/>
            <person name="Lavire C."/>
            <person name="Marechal J."/>
            <person name="Martinez M."/>
            <person name="Mastronunzio J.E."/>
            <person name="Mullin B.C."/>
            <person name="Niemann J."/>
            <person name="Pujic P."/>
            <person name="Rawnsley T."/>
            <person name="Rouy Z."/>
            <person name="Schenowitz C."/>
            <person name="Sellstedt A."/>
            <person name="Tavares F."/>
            <person name="Tomkins J.P."/>
            <person name="Vallenet D."/>
            <person name="Valverde C."/>
            <person name="Wall L.G."/>
            <person name="Wang Y."/>
            <person name="Medigue C."/>
            <person name="Benson D.R."/>
        </authorList>
    </citation>
    <scope>NUCLEOTIDE SEQUENCE [LARGE SCALE GENOMIC DNA]</scope>
    <source>
        <strain evidence="2">DSM 45986 / CECT 9034 / ACN14a</strain>
    </source>
</reference>
<dbReference type="KEGG" id="fal:FRAAL0615"/>
<dbReference type="Proteomes" id="UP000000657">
    <property type="component" value="Chromosome"/>
</dbReference>